<dbReference type="PROSITE" id="PS50932">
    <property type="entry name" value="HTH_LACI_2"/>
    <property type="match status" value="1"/>
</dbReference>
<name>A0A1M5DU58_9GAMM</name>
<dbReference type="PRINTS" id="PR00036">
    <property type="entry name" value="HTHLACI"/>
</dbReference>
<accession>A0A1M5DU58</accession>
<dbReference type="CDD" id="cd01575">
    <property type="entry name" value="PBP1_GntR"/>
    <property type="match status" value="1"/>
</dbReference>
<dbReference type="Pfam" id="PF00356">
    <property type="entry name" value="LacI"/>
    <property type="match status" value="1"/>
</dbReference>
<evidence type="ECO:0000256" key="2">
    <source>
        <dbReference type="ARBA" id="ARBA00023125"/>
    </source>
</evidence>
<dbReference type="InterPro" id="IPR000843">
    <property type="entry name" value="HTH_LacI"/>
</dbReference>
<dbReference type="CDD" id="cd01392">
    <property type="entry name" value="HTH_LacI"/>
    <property type="match status" value="1"/>
</dbReference>
<keyword evidence="6" id="KW-1185">Reference proteome</keyword>
<sequence length="342" mass="37532">MSNSTPKRHRKRVMQPTLADVAREAGVSAITVSRVLNSPDAVRPATRRRVESAIDKVGYVRNLLAGSLASASSRVIAAIVPSLSNVVFIEVINGLQSEFERHGYQILLGNTDYDLEREYQLVRTFLGWSPSALVITGLRHSDACRRILRQWEGPIAEIMELGEAIDLNIGLDHREAGRCMARHLVQKGYRRIAYVASRIALDYRAGLRYDGHREVLQDAGLEAPLLDMDQLSQFETGARALDEIVGLHPDADAIHFANDDLATGALLHANRQGIGIPEKIAIAGFNGLPIGRHVTPRLTTVVSPREAIGRMAARQIIARLEGEPVPRRSHDVGFILEVGGST</sequence>
<dbReference type="SUPFAM" id="SSF53822">
    <property type="entry name" value="Periplasmic binding protein-like I"/>
    <property type="match status" value="1"/>
</dbReference>
<dbReference type="Proteomes" id="UP000184346">
    <property type="component" value="Unassembled WGS sequence"/>
</dbReference>
<dbReference type="InterPro" id="IPR028082">
    <property type="entry name" value="Peripla_BP_I"/>
</dbReference>
<dbReference type="SMART" id="SM00354">
    <property type="entry name" value="HTH_LACI"/>
    <property type="match status" value="1"/>
</dbReference>
<keyword evidence="3" id="KW-0804">Transcription</keyword>
<dbReference type="Gene3D" id="3.40.50.2300">
    <property type="match status" value="2"/>
</dbReference>
<evidence type="ECO:0000259" key="4">
    <source>
        <dbReference type="PROSITE" id="PS50932"/>
    </source>
</evidence>
<evidence type="ECO:0000313" key="6">
    <source>
        <dbReference type="Proteomes" id="UP000184346"/>
    </source>
</evidence>
<dbReference type="InterPro" id="IPR010982">
    <property type="entry name" value="Lambda_DNA-bd_dom_sf"/>
</dbReference>
<dbReference type="GO" id="GO:0000976">
    <property type="term" value="F:transcription cis-regulatory region binding"/>
    <property type="evidence" value="ECO:0007669"/>
    <property type="project" value="TreeGrafter"/>
</dbReference>
<dbReference type="GO" id="GO:0003700">
    <property type="term" value="F:DNA-binding transcription factor activity"/>
    <property type="evidence" value="ECO:0007669"/>
    <property type="project" value="TreeGrafter"/>
</dbReference>
<keyword evidence="2" id="KW-0238">DNA-binding</keyword>
<dbReference type="PANTHER" id="PTHR30146:SF33">
    <property type="entry name" value="TRANSCRIPTIONAL REGULATOR"/>
    <property type="match status" value="1"/>
</dbReference>
<dbReference type="PROSITE" id="PS00356">
    <property type="entry name" value="HTH_LACI_1"/>
    <property type="match status" value="1"/>
</dbReference>
<dbReference type="PANTHER" id="PTHR30146">
    <property type="entry name" value="LACI-RELATED TRANSCRIPTIONAL REPRESSOR"/>
    <property type="match status" value="1"/>
</dbReference>
<evidence type="ECO:0000256" key="3">
    <source>
        <dbReference type="ARBA" id="ARBA00023163"/>
    </source>
</evidence>
<feature type="domain" description="HTH lacI-type" evidence="4">
    <location>
        <begin position="16"/>
        <end position="70"/>
    </location>
</feature>
<dbReference type="InterPro" id="IPR046335">
    <property type="entry name" value="LacI/GalR-like_sensor"/>
</dbReference>
<dbReference type="STRING" id="1121942.SAMN02745148_03334"/>
<proteinExistence type="predicted"/>
<reference evidence="5 6" key="1">
    <citation type="submission" date="2016-11" db="EMBL/GenBank/DDBJ databases">
        <authorList>
            <person name="Jaros S."/>
            <person name="Januszkiewicz K."/>
            <person name="Wedrychowicz H."/>
        </authorList>
    </citation>
    <scope>NUCLEOTIDE SEQUENCE [LARGE SCALE GENOMIC DNA]</scope>
    <source>
        <strain evidence="5 6">DSM 19980</strain>
    </source>
</reference>
<dbReference type="RefSeq" id="WP_072824930.1">
    <property type="nucleotide sequence ID" value="NZ_FQUJ01000019.1"/>
</dbReference>
<dbReference type="AlphaFoldDB" id="A0A1M5DU58"/>
<dbReference type="Pfam" id="PF13377">
    <property type="entry name" value="Peripla_BP_3"/>
    <property type="match status" value="1"/>
</dbReference>
<keyword evidence="1" id="KW-0805">Transcription regulation</keyword>
<organism evidence="5 6">
    <name type="scientific">Modicisalibacter ilicicola DSM 19980</name>
    <dbReference type="NCBI Taxonomy" id="1121942"/>
    <lineage>
        <taxon>Bacteria</taxon>
        <taxon>Pseudomonadati</taxon>
        <taxon>Pseudomonadota</taxon>
        <taxon>Gammaproteobacteria</taxon>
        <taxon>Oceanospirillales</taxon>
        <taxon>Halomonadaceae</taxon>
        <taxon>Modicisalibacter</taxon>
    </lineage>
</organism>
<evidence type="ECO:0000256" key="1">
    <source>
        <dbReference type="ARBA" id="ARBA00023015"/>
    </source>
</evidence>
<dbReference type="OrthoDB" id="5681588at2"/>
<dbReference type="SUPFAM" id="SSF47413">
    <property type="entry name" value="lambda repressor-like DNA-binding domains"/>
    <property type="match status" value="1"/>
</dbReference>
<dbReference type="Gene3D" id="1.10.260.40">
    <property type="entry name" value="lambda repressor-like DNA-binding domains"/>
    <property type="match status" value="1"/>
</dbReference>
<protein>
    <submittedName>
        <fullName evidence="5">Transcriptional regulator, LacI family</fullName>
    </submittedName>
</protein>
<dbReference type="EMBL" id="FQUJ01000019">
    <property type="protein sequence ID" value="SHF70470.1"/>
    <property type="molecule type" value="Genomic_DNA"/>
</dbReference>
<evidence type="ECO:0000313" key="5">
    <source>
        <dbReference type="EMBL" id="SHF70470.1"/>
    </source>
</evidence>
<gene>
    <name evidence="5" type="ORF">SAMN02745148_03334</name>
</gene>